<organism evidence="1">
    <name type="scientific">Flavobacterium sp. CFS9</name>
    <dbReference type="NCBI Taxonomy" id="3143118"/>
    <lineage>
        <taxon>Bacteria</taxon>
        <taxon>Pseudomonadati</taxon>
        <taxon>Bacteroidota</taxon>
        <taxon>Flavobacteriia</taxon>
        <taxon>Flavobacteriales</taxon>
        <taxon>Flavobacteriaceae</taxon>
        <taxon>Flavobacterium</taxon>
    </lineage>
</organism>
<gene>
    <name evidence="1" type="ORF">CFS9_15050</name>
</gene>
<sequence length="68" mass="7943">MPQKTIEDFAVILRFTDKEAEETIFAGNSFNYNAKTLFCLLDKIGFYYSKKQQFEAALFYRPLFAVSL</sequence>
<reference evidence="1" key="1">
    <citation type="submission" date="2024-05" db="EMBL/GenBank/DDBJ databases">
        <title>Whole-Genome Sequence of CFS9, a Potential Fish Probiotic Isolated from the Body Surface of Silurus asotus.</title>
        <authorList>
            <person name="Kojima M."/>
            <person name="Tobioka K."/>
            <person name="Yokota K."/>
            <person name="Nakatani H."/>
            <person name="Hori K."/>
            <person name="Tamaru Y."/>
            <person name="Okazaki F."/>
        </authorList>
    </citation>
    <scope>NUCLEOTIDE SEQUENCE</scope>
    <source>
        <strain evidence="1">CFS9</strain>
    </source>
</reference>
<proteinExistence type="predicted"/>
<dbReference type="EMBL" id="AP031573">
    <property type="protein sequence ID" value="BFM42864.1"/>
    <property type="molecule type" value="Genomic_DNA"/>
</dbReference>
<dbReference type="AlphaFoldDB" id="A0AAT9H053"/>
<accession>A0AAT9H053</accession>
<evidence type="ECO:0000313" key="1">
    <source>
        <dbReference type="EMBL" id="BFM42864.1"/>
    </source>
</evidence>
<name>A0AAT9H053_9FLAO</name>
<protein>
    <submittedName>
        <fullName evidence="1">Uncharacterized protein</fullName>
    </submittedName>
</protein>